<organism evidence="4">
    <name type="scientific">Planococcus citreus</name>
    <dbReference type="NCBI Taxonomy" id="1373"/>
    <lineage>
        <taxon>Bacteria</taxon>
        <taxon>Bacillati</taxon>
        <taxon>Bacillota</taxon>
        <taxon>Bacilli</taxon>
        <taxon>Bacillales</taxon>
        <taxon>Caryophanaceae</taxon>
        <taxon>Planococcus</taxon>
    </lineage>
</organism>
<evidence type="ECO:0000256" key="2">
    <source>
        <dbReference type="SAM" id="MobiDB-lite"/>
    </source>
</evidence>
<comment type="similarity">
    <text evidence="1">Belongs to the initiator RepB protein family.</text>
</comment>
<accession>K7XP73</accession>
<geneLocation type="plasmid" evidence="4">
    <name>pNM11</name>
</geneLocation>
<evidence type="ECO:0000313" key="4">
    <source>
        <dbReference type="EMBL" id="AFX82612.1"/>
    </source>
</evidence>
<dbReference type="Pfam" id="PF01051">
    <property type="entry name" value="Rep3_N"/>
    <property type="match status" value="1"/>
</dbReference>
<evidence type="ECO:0000259" key="3">
    <source>
        <dbReference type="Pfam" id="PF01051"/>
    </source>
</evidence>
<dbReference type="InterPro" id="IPR036388">
    <property type="entry name" value="WH-like_DNA-bd_sf"/>
</dbReference>
<keyword evidence="4" id="KW-0614">Plasmid</keyword>
<protein>
    <submittedName>
        <fullName evidence="4">Putative replication protein Rep-3 superfamily</fullName>
    </submittedName>
</protein>
<proteinExistence type="inferred from homology"/>
<dbReference type="InterPro" id="IPR036390">
    <property type="entry name" value="WH_DNA-bd_sf"/>
</dbReference>
<dbReference type="GO" id="GO:0006270">
    <property type="term" value="P:DNA replication initiation"/>
    <property type="evidence" value="ECO:0007669"/>
    <property type="project" value="InterPro"/>
</dbReference>
<sequence>MDNSYLVTQSNDLIEACHNNPLTAREQKIVLTMVSMIEPSDSDFKHYRISIREFTEMLGLEGSTKYTEIKKIAKQLMSKTIEIPLGDGDWLLANWVSSAKYLKGAGVIDLSFSPDLKPYMLQLKNQFTSYRLSNVLSLNSTYSIRLYELMKKWQHLGRWECSIAELKGKLGVEEGQYKQYGHFKSRVLKTSVDEVNDKTDLHIIYKEIKKGRGVNKIEFTIRHAPEREIQVPRLEKKSELVKEPSAIDNLRERMNELAEGYQFDTAFFAQLHQGASLIWQGDAEQELEFLIRYVNEEKSVKNPLGFIKSKITSAWEIHEAGGRITFADLQPVKERWAGREEKLPDWFTSKDEPSEPSESNPELDKEKEKLLKKLAEKKKRTTKDASTS</sequence>
<feature type="domain" description="Initiator Rep protein WH1" evidence="3">
    <location>
        <begin position="7"/>
        <end position="151"/>
    </location>
</feature>
<dbReference type="RefSeq" id="WP_015085276.1">
    <property type="nucleotide sequence ID" value="NC_019558.1"/>
</dbReference>
<dbReference type="EMBL" id="JX847604">
    <property type="protein sequence ID" value="AFX82612.1"/>
    <property type="molecule type" value="Genomic_DNA"/>
</dbReference>
<dbReference type="AlphaFoldDB" id="K7XP73"/>
<dbReference type="SUPFAM" id="SSF46785">
    <property type="entry name" value="Winged helix' DNA-binding domain"/>
    <property type="match status" value="2"/>
</dbReference>
<name>K7XP73_9BACL</name>
<evidence type="ECO:0000256" key="1">
    <source>
        <dbReference type="ARBA" id="ARBA00038283"/>
    </source>
</evidence>
<dbReference type="GO" id="GO:0003887">
    <property type="term" value="F:DNA-directed DNA polymerase activity"/>
    <property type="evidence" value="ECO:0007669"/>
    <property type="project" value="InterPro"/>
</dbReference>
<feature type="region of interest" description="Disordered" evidence="2">
    <location>
        <begin position="343"/>
        <end position="369"/>
    </location>
</feature>
<feature type="compositionally biased region" description="Basic and acidic residues" evidence="2">
    <location>
        <begin position="343"/>
        <end position="353"/>
    </location>
</feature>
<reference evidence="4" key="1">
    <citation type="submission" date="2012-09" db="EMBL/GenBank/DDBJ databases">
        <authorList>
            <person name="Chao W."/>
        </authorList>
    </citation>
    <scope>NUCLEOTIDE SEQUENCE</scope>
    <source>
        <strain evidence="4">A2-4</strain>
        <plasmid evidence="4">pNM11</plasmid>
    </source>
</reference>
<dbReference type="Gene3D" id="1.10.10.10">
    <property type="entry name" value="Winged helix-like DNA-binding domain superfamily/Winged helix DNA-binding domain"/>
    <property type="match status" value="2"/>
</dbReference>
<dbReference type="InterPro" id="IPR000525">
    <property type="entry name" value="Initiator_Rep_WH1"/>
</dbReference>
<dbReference type="Pfam" id="PF21205">
    <property type="entry name" value="Rep3_C"/>
    <property type="match status" value="1"/>
</dbReference>